<proteinExistence type="predicted"/>
<dbReference type="InterPro" id="IPR043502">
    <property type="entry name" value="DNA/RNA_pol_sf"/>
</dbReference>
<dbReference type="AlphaFoldDB" id="A0AAV3NU13"/>
<dbReference type="GO" id="GO:0003824">
    <property type="term" value="F:catalytic activity"/>
    <property type="evidence" value="ECO:0007669"/>
    <property type="project" value="UniProtKB-KW"/>
</dbReference>
<gene>
    <name evidence="3" type="ORF">LIER_35353</name>
</gene>
<comment type="caution">
    <text evidence="3">The sequence shown here is derived from an EMBL/GenBank/DDBJ whole genome shotgun (WGS) entry which is preliminary data.</text>
</comment>
<dbReference type="InterPro" id="IPR043128">
    <property type="entry name" value="Rev_trsase/Diguanyl_cyclase"/>
</dbReference>
<dbReference type="Proteomes" id="UP001454036">
    <property type="component" value="Unassembled WGS sequence"/>
</dbReference>
<reference evidence="3 4" key="1">
    <citation type="submission" date="2024-01" db="EMBL/GenBank/DDBJ databases">
        <title>The complete chloroplast genome sequence of Lithospermum erythrorhizon: insights into the phylogenetic relationship among Boraginaceae species and the maternal lineages of purple gromwells.</title>
        <authorList>
            <person name="Okada T."/>
            <person name="Watanabe K."/>
        </authorList>
    </citation>
    <scope>NUCLEOTIDE SEQUENCE [LARGE SCALE GENOMIC DNA]</scope>
</reference>
<sequence>MRCEFGVDEVLFLGYAISKEGLKVDLANVSAVRSWPTPKTVTDVRSFHGLASFYRRFVSHFSGLMALITDCMKGLPFMWTPEVAKAFEVIKSKLTSAPVLVLPDFAVAFEVHSDASKAGIGAVLSQLGNSVACYSEKLARA</sequence>
<dbReference type="InterPro" id="IPR041577">
    <property type="entry name" value="RT_RNaseH_2"/>
</dbReference>
<evidence type="ECO:0000313" key="4">
    <source>
        <dbReference type="Proteomes" id="UP001454036"/>
    </source>
</evidence>
<dbReference type="SUPFAM" id="SSF56672">
    <property type="entry name" value="DNA/RNA polymerases"/>
    <property type="match status" value="1"/>
</dbReference>
<keyword evidence="1" id="KW-0511">Multifunctional enzyme</keyword>
<dbReference type="Pfam" id="PF17919">
    <property type="entry name" value="RT_RNaseH_2"/>
    <property type="match status" value="1"/>
</dbReference>
<evidence type="ECO:0000313" key="3">
    <source>
        <dbReference type="EMBL" id="GAA0141222.1"/>
    </source>
</evidence>
<feature type="domain" description="Reverse transcriptase/retrotransposon-derived protein RNase H-like" evidence="2">
    <location>
        <begin position="79"/>
        <end position="139"/>
    </location>
</feature>
<keyword evidence="4" id="KW-1185">Reference proteome</keyword>
<dbReference type="PANTHER" id="PTHR37984:SF5">
    <property type="entry name" value="PROTEIN NYNRIN-LIKE"/>
    <property type="match status" value="1"/>
</dbReference>
<dbReference type="EMBL" id="BAABME010015444">
    <property type="protein sequence ID" value="GAA0141222.1"/>
    <property type="molecule type" value="Genomic_DNA"/>
</dbReference>
<dbReference type="FunFam" id="3.30.70.270:FF:000020">
    <property type="entry name" value="Transposon Tf2-6 polyprotein-like Protein"/>
    <property type="match status" value="1"/>
</dbReference>
<evidence type="ECO:0000259" key="2">
    <source>
        <dbReference type="Pfam" id="PF17919"/>
    </source>
</evidence>
<dbReference type="InterPro" id="IPR050951">
    <property type="entry name" value="Retrovirus_Pol_polyprotein"/>
</dbReference>
<name>A0AAV3NU13_LITER</name>
<dbReference type="Gene3D" id="3.30.70.270">
    <property type="match status" value="1"/>
</dbReference>
<evidence type="ECO:0000256" key="1">
    <source>
        <dbReference type="ARBA" id="ARBA00023268"/>
    </source>
</evidence>
<dbReference type="PANTHER" id="PTHR37984">
    <property type="entry name" value="PROTEIN CBG26694"/>
    <property type="match status" value="1"/>
</dbReference>
<protein>
    <recommendedName>
        <fullName evidence="2">Reverse transcriptase/retrotransposon-derived protein RNase H-like domain-containing protein</fullName>
    </recommendedName>
</protein>
<organism evidence="3 4">
    <name type="scientific">Lithospermum erythrorhizon</name>
    <name type="common">Purple gromwell</name>
    <name type="synonym">Lithospermum officinale var. erythrorhizon</name>
    <dbReference type="NCBI Taxonomy" id="34254"/>
    <lineage>
        <taxon>Eukaryota</taxon>
        <taxon>Viridiplantae</taxon>
        <taxon>Streptophyta</taxon>
        <taxon>Embryophyta</taxon>
        <taxon>Tracheophyta</taxon>
        <taxon>Spermatophyta</taxon>
        <taxon>Magnoliopsida</taxon>
        <taxon>eudicotyledons</taxon>
        <taxon>Gunneridae</taxon>
        <taxon>Pentapetalae</taxon>
        <taxon>asterids</taxon>
        <taxon>lamiids</taxon>
        <taxon>Boraginales</taxon>
        <taxon>Boraginaceae</taxon>
        <taxon>Boraginoideae</taxon>
        <taxon>Lithospermeae</taxon>
        <taxon>Lithospermum</taxon>
    </lineage>
</organism>
<accession>A0AAV3NU13</accession>